<evidence type="ECO:0000313" key="1">
    <source>
        <dbReference type="EMBL" id="OZC08062.1"/>
    </source>
</evidence>
<organism evidence="1 2">
    <name type="scientific">Onchocerca flexuosa</name>
    <dbReference type="NCBI Taxonomy" id="387005"/>
    <lineage>
        <taxon>Eukaryota</taxon>
        <taxon>Metazoa</taxon>
        <taxon>Ecdysozoa</taxon>
        <taxon>Nematoda</taxon>
        <taxon>Chromadorea</taxon>
        <taxon>Rhabditida</taxon>
        <taxon>Spirurina</taxon>
        <taxon>Spiruromorpha</taxon>
        <taxon>Filarioidea</taxon>
        <taxon>Onchocercidae</taxon>
        <taxon>Onchocerca</taxon>
    </lineage>
</organism>
<dbReference type="EMBL" id="KZ270016">
    <property type="protein sequence ID" value="OZC08062.1"/>
    <property type="molecule type" value="Genomic_DNA"/>
</dbReference>
<reference evidence="1 2" key="1">
    <citation type="submission" date="2015-12" db="EMBL/GenBank/DDBJ databases">
        <title>Draft genome of the nematode, Onchocerca flexuosa.</title>
        <authorList>
            <person name="Mitreva M."/>
        </authorList>
    </citation>
    <scope>NUCLEOTIDE SEQUENCE [LARGE SCALE GENOMIC DNA]</scope>
    <source>
        <strain evidence="1">Red Deer</strain>
    </source>
</reference>
<gene>
    <name evidence="1" type="ORF">X798_04954</name>
</gene>
<evidence type="ECO:0000313" key="2">
    <source>
        <dbReference type="Proteomes" id="UP000242913"/>
    </source>
</evidence>
<protein>
    <submittedName>
        <fullName evidence="1">Uncharacterized protein</fullName>
    </submittedName>
</protein>
<proteinExistence type="predicted"/>
<accession>A0A238BS34</accession>
<keyword evidence="2" id="KW-1185">Reference proteome</keyword>
<dbReference type="Proteomes" id="UP000242913">
    <property type="component" value="Unassembled WGS sequence"/>
</dbReference>
<name>A0A238BS34_9BILA</name>
<dbReference type="AlphaFoldDB" id="A0A238BS34"/>
<sequence length="81" mass="9440">MAKVDGEIAEYHFYKLTMKNVHSNPKLRQIKDTCSLNEANCKHQCVISKKTRKRGEGIVVNWKDKTSESKSMKKQLNVMWV</sequence>